<reference evidence="2" key="1">
    <citation type="submission" date="2023-01" db="EMBL/GenBank/DDBJ databases">
        <title>Exophiala dermititidis isolated from Cystic Fibrosis Patient.</title>
        <authorList>
            <person name="Kurbessoian T."/>
            <person name="Crocker A."/>
            <person name="Murante D."/>
            <person name="Hogan D.A."/>
            <person name="Stajich J.E."/>
        </authorList>
    </citation>
    <scope>NUCLEOTIDE SEQUENCE</scope>
    <source>
        <strain evidence="2">Ex8</strain>
    </source>
</reference>
<feature type="region of interest" description="Disordered" evidence="1">
    <location>
        <begin position="110"/>
        <end position="137"/>
    </location>
</feature>
<dbReference type="AlphaFoldDB" id="A0AAN6ISK1"/>
<evidence type="ECO:0000313" key="3">
    <source>
        <dbReference type="Proteomes" id="UP001161757"/>
    </source>
</evidence>
<dbReference type="Proteomes" id="UP001161757">
    <property type="component" value="Unassembled WGS sequence"/>
</dbReference>
<proteinExistence type="predicted"/>
<sequence>MSIFCHPSTCRVLQLSTLLKTQEDTPYKDDGQPAHDLSESLLQTKPRYVTDHLRPLNTSNRPLVFLVRVAILRRGHRTQPPVWARSELPLDCYIGAKSQDYATSTCLTHQAHDQNPSPLRVGAEVQSDVAGRREHHD</sequence>
<protein>
    <submittedName>
        <fullName evidence="2">Uncharacterized protein</fullName>
    </submittedName>
</protein>
<comment type="caution">
    <text evidence="2">The sequence shown here is derived from an EMBL/GenBank/DDBJ whole genome shotgun (WGS) entry which is preliminary data.</text>
</comment>
<evidence type="ECO:0000256" key="1">
    <source>
        <dbReference type="SAM" id="MobiDB-lite"/>
    </source>
</evidence>
<name>A0AAN6ISK1_EXODE</name>
<organism evidence="2 3">
    <name type="scientific">Exophiala dermatitidis</name>
    <name type="common">Black yeast-like fungus</name>
    <name type="synonym">Wangiella dermatitidis</name>
    <dbReference type="NCBI Taxonomy" id="5970"/>
    <lineage>
        <taxon>Eukaryota</taxon>
        <taxon>Fungi</taxon>
        <taxon>Dikarya</taxon>
        <taxon>Ascomycota</taxon>
        <taxon>Pezizomycotina</taxon>
        <taxon>Eurotiomycetes</taxon>
        <taxon>Chaetothyriomycetidae</taxon>
        <taxon>Chaetothyriales</taxon>
        <taxon>Herpotrichiellaceae</taxon>
        <taxon>Exophiala</taxon>
    </lineage>
</organism>
<gene>
    <name evidence="2" type="ORF">HRR80_007064</name>
</gene>
<accession>A0AAN6ISK1</accession>
<evidence type="ECO:0000313" key="2">
    <source>
        <dbReference type="EMBL" id="KAJ8988858.1"/>
    </source>
</evidence>
<dbReference type="EMBL" id="JAJGCB010000016">
    <property type="protein sequence ID" value="KAJ8988858.1"/>
    <property type="molecule type" value="Genomic_DNA"/>
</dbReference>